<feature type="compositionally biased region" description="Basic and acidic residues" evidence="1">
    <location>
        <begin position="471"/>
        <end position="504"/>
    </location>
</feature>
<evidence type="ECO:0000256" key="1">
    <source>
        <dbReference type="SAM" id="MobiDB-lite"/>
    </source>
</evidence>
<dbReference type="InterPro" id="IPR011990">
    <property type="entry name" value="TPR-like_helical_dom_sf"/>
</dbReference>
<accession>A0A512NLJ0</accession>
<dbReference type="OrthoDB" id="8003401at2"/>
<name>A0A512NLJ0_9HYPH</name>
<reference evidence="3 4" key="1">
    <citation type="submission" date="2019-07" db="EMBL/GenBank/DDBJ databases">
        <title>Whole genome shotgun sequence of Reyranella soli NBRC 108950.</title>
        <authorList>
            <person name="Hosoyama A."/>
            <person name="Uohara A."/>
            <person name="Ohji S."/>
            <person name="Ichikawa N."/>
        </authorList>
    </citation>
    <scope>NUCLEOTIDE SEQUENCE [LARGE SCALE GENOMIC DNA]</scope>
    <source>
        <strain evidence="3 4">NBRC 108950</strain>
    </source>
</reference>
<feature type="region of interest" description="Disordered" evidence="1">
    <location>
        <begin position="569"/>
        <end position="592"/>
    </location>
</feature>
<evidence type="ECO:0000256" key="2">
    <source>
        <dbReference type="SAM" id="Phobius"/>
    </source>
</evidence>
<organism evidence="3 4">
    <name type="scientific">Reyranella soli</name>
    <dbReference type="NCBI Taxonomy" id="1230389"/>
    <lineage>
        <taxon>Bacteria</taxon>
        <taxon>Pseudomonadati</taxon>
        <taxon>Pseudomonadota</taxon>
        <taxon>Alphaproteobacteria</taxon>
        <taxon>Hyphomicrobiales</taxon>
        <taxon>Reyranellaceae</taxon>
        <taxon>Reyranella</taxon>
    </lineage>
</organism>
<keyword evidence="2" id="KW-0472">Membrane</keyword>
<dbReference type="RefSeq" id="WP_147155203.1">
    <property type="nucleotide sequence ID" value="NZ_BKAJ01000141.1"/>
</dbReference>
<feature type="transmembrane region" description="Helical" evidence="2">
    <location>
        <begin position="155"/>
        <end position="173"/>
    </location>
</feature>
<dbReference type="EMBL" id="BKAJ01000141">
    <property type="protein sequence ID" value="GEP59815.1"/>
    <property type="molecule type" value="Genomic_DNA"/>
</dbReference>
<keyword evidence="4" id="KW-1185">Reference proteome</keyword>
<keyword evidence="2" id="KW-0812">Transmembrane</keyword>
<proteinExistence type="predicted"/>
<feature type="region of interest" description="Disordered" evidence="1">
    <location>
        <begin position="465"/>
        <end position="525"/>
    </location>
</feature>
<dbReference type="Proteomes" id="UP000321058">
    <property type="component" value="Unassembled WGS sequence"/>
</dbReference>
<sequence>MRKAIDTAPRNGEFVILEDGARGTIAVARWSPEAEQWLGEDGAPIQLNATHWHAPQNRDEKGSPSQLNATYWQSLTPARSVVETADEIGSPPGPSKLSARRIHRGASRAAPGGMTAQAQRTANPGKCVNAGFDDRTLLSALALGGRWIVHRRRSIVTMAACLLVGAAFGPFLYRGDLGKWLLHQTASENDSGLTQALRQEQELANRLASDVTAARLEAESQAALIRRASEAADRDKEVSERALVGLRQALQQELLKTEKLTGQLAEAQRDSAAQITLARKTIDDAARAEAERERVIGELRQALKQQEDRTAQLRREVEGKTAQANVRTVEQLALKQEQDKAEKLRVELAAARRENESQAAILRSASDEAARMKEASARAMDELRQALQQAQGKAEKLDGELAMRRQEVEAQKAVAQAAKDEAQRAEGRSRRSAEEQSQALREAQGKAEKLATELAAARRAVQSQEAMASSAKDEAADVKEAAERSADEQRRALQQERDRIERLTTELAETKSSLETQARAKAAEEAAQDGQFAALRQELQKAKAEATVAQQSLEVERTRTQRVEQRLTSIQESTGGRGGRSPAAAPPTVGQASIAATSVPEAQTNVPTGGAALPANSATRTEASLEQGSPHAIRLIARANHLLDQGNIGAARNMLDRAAEMGSAEALFWLAETYDPLLLSARKTIGTQSNITMARELYGKALAGGVTEAKVRLEALQQ</sequence>
<dbReference type="SUPFAM" id="SSF81901">
    <property type="entry name" value="HCP-like"/>
    <property type="match status" value="1"/>
</dbReference>
<protein>
    <submittedName>
        <fullName evidence="3">Uncharacterized protein</fullName>
    </submittedName>
</protein>
<evidence type="ECO:0000313" key="3">
    <source>
        <dbReference type="EMBL" id="GEP59815.1"/>
    </source>
</evidence>
<dbReference type="Gene3D" id="1.25.40.10">
    <property type="entry name" value="Tetratricopeptide repeat domain"/>
    <property type="match status" value="1"/>
</dbReference>
<gene>
    <name evidence="3" type="ORF">RSO01_69810</name>
</gene>
<evidence type="ECO:0000313" key="4">
    <source>
        <dbReference type="Proteomes" id="UP000321058"/>
    </source>
</evidence>
<feature type="region of interest" description="Disordered" evidence="1">
    <location>
        <begin position="412"/>
        <end position="447"/>
    </location>
</feature>
<keyword evidence="2" id="KW-1133">Transmembrane helix</keyword>
<feature type="compositionally biased region" description="Basic and acidic residues" evidence="1">
    <location>
        <begin position="418"/>
        <end position="434"/>
    </location>
</feature>
<comment type="caution">
    <text evidence="3">The sequence shown here is derived from an EMBL/GenBank/DDBJ whole genome shotgun (WGS) entry which is preliminary data.</text>
</comment>
<dbReference type="AlphaFoldDB" id="A0A512NLJ0"/>